<dbReference type="AlphaFoldDB" id="G3JMC2"/>
<dbReference type="OMA" id="MFIARPD"/>
<evidence type="ECO:0000313" key="3">
    <source>
        <dbReference type="EMBL" id="EGX90010.1"/>
    </source>
</evidence>
<keyword evidence="2" id="KW-1133">Transmembrane helix</keyword>
<dbReference type="RefSeq" id="XP_006671634.1">
    <property type="nucleotide sequence ID" value="XM_006671571.1"/>
</dbReference>
<name>G3JMC2_CORMM</name>
<evidence type="ECO:0000256" key="2">
    <source>
        <dbReference type="SAM" id="Phobius"/>
    </source>
</evidence>
<dbReference type="InParanoid" id="G3JMC2"/>
<dbReference type="HOGENOM" id="CLU_2399351_0_0_1"/>
<dbReference type="Proteomes" id="UP000001610">
    <property type="component" value="Unassembled WGS sequence"/>
</dbReference>
<keyword evidence="2" id="KW-0812">Transmembrane</keyword>
<organism evidence="3 4">
    <name type="scientific">Cordyceps militaris (strain CM01)</name>
    <name type="common">Caterpillar fungus</name>
    <dbReference type="NCBI Taxonomy" id="983644"/>
    <lineage>
        <taxon>Eukaryota</taxon>
        <taxon>Fungi</taxon>
        <taxon>Dikarya</taxon>
        <taxon>Ascomycota</taxon>
        <taxon>Pezizomycotina</taxon>
        <taxon>Sordariomycetes</taxon>
        <taxon>Hypocreomycetidae</taxon>
        <taxon>Hypocreales</taxon>
        <taxon>Cordycipitaceae</taxon>
        <taxon>Cordyceps</taxon>
    </lineage>
</organism>
<reference evidence="3 4" key="1">
    <citation type="journal article" date="2011" name="Genome Biol.">
        <title>Genome sequence of the insect pathogenic fungus Cordyceps militaris, a valued traditional Chinese medicine.</title>
        <authorList>
            <person name="Zheng P."/>
            <person name="Xia Y."/>
            <person name="Xiao G."/>
            <person name="Xiong C."/>
            <person name="Hu X."/>
            <person name="Zhang S."/>
            <person name="Zheng H."/>
            <person name="Huang Y."/>
            <person name="Zhou Y."/>
            <person name="Wang S."/>
            <person name="Zhao G.P."/>
            <person name="Liu X."/>
            <person name="St Leger R.J."/>
            <person name="Wang C."/>
        </authorList>
    </citation>
    <scope>NUCLEOTIDE SEQUENCE [LARGE SCALE GENOMIC DNA]</scope>
    <source>
        <strain evidence="3 4">CM01</strain>
    </source>
</reference>
<dbReference type="OrthoDB" id="4870471at2759"/>
<protein>
    <submittedName>
        <fullName evidence="3">Uncharacterized protein</fullName>
    </submittedName>
</protein>
<feature type="region of interest" description="Disordered" evidence="1">
    <location>
        <begin position="23"/>
        <end position="42"/>
    </location>
</feature>
<feature type="compositionally biased region" description="Polar residues" evidence="1">
    <location>
        <begin position="74"/>
        <end position="85"/>
    </location>
</feature>
<evidence type="ECO:0000256" key="1">
    <source>
        <dbReference type="SAM" id="MobiDB-lite"/>
    </source>
</evidence>
<keyword evidence="4" id="KW-1185">Reference proteome</keyword>
<keyword evidence="2" id="KW-0472">Membrane</keyword>
<dbReference type="KEGG" id="cmt:CCM_06430"/>
<sequence>MFYAQRLTTTATRSRAVQSALVRRISSEPGGPKPAESSTAPKLPGWQIAAVAGVAVAGVYAMFIARPDAVAKSSVPTNQTKNPSQSRDETRK</sequence>
<evidence type="ECO:0000313" key="4">
    <source>
        <dbReference type="Proteomes" id="UP000001610"/>
    </source>
</evidence>
<accession>G3JMC2</accession>
<feature type="region of interest" description="Disordered" evidence="1">
    <location>
        <begin position="71"/>
        <end position="92"/>
    </location>
</feature>
<dbReference type="EMBL" id="JH126403">
    <property type="protein sequence ID" value="EGX90010.1"/>
    <property type="molecule type" value="Genomic_DNA"/>
</dbReference>
<dbReference type="GeneID" id="18168444"/>
<feature type="transmembrane region" description="Helical" evidence="2">
    <location>
        <begin position="46"/>
        <end position="65"/>
    </location>
</feature>
<gene>
    <name evidence="3" type="ORF">CCM_06430</name>
</gene>
<dbReference type="VEuPathDB" id="FungiDB:CCM_06430"/>
<proteinExistence type="predicted"/>